<dbReference type="EMBL" id="LSYS01003169">
    <property type="protein sequence ID" value="OPJ83341.1"/>
    <property type="molecule type" value="Genomic_DNA"/>
</dbReference>
<proteinExistence type="predicted"/>
<organism evidence="1 2">
    <name type="scientific">Patagioenas fasciata monilis</name>
    <dbReference type="NCBI Taxonomy" id="372326"/>
    <lineage>
        <taxon>Eukaryota</taxon>
        <taxon>Metazoa</taxon>
        <taxon>Chordata</taxon>
        <taxon>Craniata</taxon>
        <taxon>Vertebrata</taxon>
        <taxon>Euteleostomi</taxon>
        <taxon>Archelosauria</taxon>
        <taxon>Archosauria</taxon>
        <taxon>Dinosauria</taxon>
        <taxon>Saurischia</taxon>
        <taxon>Theropoda</taxon>
        <taxon>Coelurosauria</taxon>
        <taxon>Aves</taxon>
        <taxon>Neognathae</taxon>
        <taxon>Neoaves</taxon>
        <taxon>Columbimorphae</taxon>
        <taxon>Columbiformes</taxon>
        <taxon>Columbidae</taxon>
        <taxon>Patagioenas</taxon>
    </lineage>
</organism>
<protein>
    <submittedName>
        <fullName evidence="1">Uncharacterized protein</fullName>
    </submittedName>
</protein>
<dbReference type="Proteomes" id="UP000190648">
    <property type="component" value="Unassembled WGS sequence"/>
</dbReference>
<accession>A0A1V4KG37</accession>
<dbReference type="AlphaFoldDB" id="A0A1V4KG37"/>
<name>A0A1V4KG37_PATFA</name>
<sequence length="75" mass="8890">MEITDDNDRETAGATMCKGLPERKVHREIHSVGKEKFEYFLQRKNDLPECWSIINHKCVTFLERPVCFVLNRHDN</sequence>
<evidence type="ECO:0000313" key="1">
    <source>
        <dbReference type="EMBL" id="OPJ83341.1"/>
    </source>
</evidence>
<evidence type="ECO:0000313" key="2">
    <source>
        <dbReference type="Proteomes" id="UP000190648"/>
    </source>
</evidence>
<keyword evidence="2" id="KW-1185">Reference proteome</keyword>
<gene>
    <name evidence="1" type="ORF">AV530_006254</name>
</gene>
<reference evidence="1 2" key="1">
    <citation type="submission" date="2016-02" db="EMBL/GenBank/DDBJ databases">
        <title>Band-tailed pigeon sequencing and assembly.</title>
        <authorList>
            <person name="Soares A.E."/>
            <person name="Novak B.J."/>
            <person name="Rice E.S."/>
            <person name="O'Connell B."/>
            <person name="Chang D."/>
            <person name="Weber S."/>
            <person name="Shapiro B."/>
        </authorList>
    </citation>
    <scope>NUCLEOTIDE SEQUENCE [LARGE SCALE GENOMIC DNA]</scope>
    <source>
        <strain evidence="1">BTP2013</strain>
        <tissue evidence="1">Blood</tissue>
    </source>
</reference>
<comment type="caution">
    <text evidence="1">The sequence shown here is derived from an EMBL/GenBank/DDBJ whole genome shotgun (WGS) entry which is preliminary data.</text>
</comment>